<accession>A0A7C1FHF4</accession>
<evidence type="ECO:0000259" key="10">
    <source>
        <dbReference type="Pfam" id="PF13537"/>
    </source>
</evidence>
<evidence type="ECO:0000256" key="3">
    <source>
        <dbReference type="ARBA" id="ARBA00012737"/>
    </source>
</evidence>
<keyword evidence="6" id="KW-0061">Asparagine biosynthesis</keyword>
<comment type="caution">
    <text evidence="11">The sequence shown here is derived from an EMBL/GenBank/DDBJ whole genome shotgun (WGS) entry which is preliminary data.</text>
</comment>
<dbReference type="InterPro" id="IPR006426">
    <property type="entry name" value="Asn_synth_AEB"/>
</dbReference>
<dbReference type="GO" id="GO:0004066">
    <property type="term" value="F:asparagine synthase (glutamine-hydrolyzing) activity"/>
    <property type="evidence" value="ECO:0007669"/>
    <property type="project" value="UniProtKB-EC"/>
</dbReference>
<proteinExistence type="inferred from homology"/>
<keyword evidence="4 8" id="KW-0547">Nucleotide-binding</keyword>
<sequence length="624" mass="71421">MSTESTMSGIIGVFDAFGRSVTNSALAIADRLCKVSARHAQLYCSPTGCEALGRVSIGVYNAAPQPVWNDSATVAVVFAGRLIRDKFEVSNSQNLSDEQWILECYRRHGVAMPVLLRGVFSVAIYDVEQRRVLVAADRLGLYPIYYAHRSGHFAFAPTQNALLCDEYIPATLDWVGMAQYMRFQQLIGDTTFFEAIKFLRGGHQLVYDLDSDTLQEVVYWRFDPNFHTRSDITFEDAADETVRLLLQSVARCTEASHRYGVFLSGGLDSRIIVAALGCLGHQPPALTYGLPTARDAVYASQVAQRAGLAHHTCFQENGKWVEQYWRQHLYLTDGSHAWVHMHGIYALDLARQLMDVNLSGFLGDTLVGGEALREYLSGARDDAYTYFAKIFEWLITLENWPGMTEWEEQLLYTPATFAQIKGLAFASLQEVLRPYLSYPEPIRTELALIWNTDGRHYSRYMDFKRSAVELALPFVDPDLMEFVLTLPPDYRRKRRLSRAVLRRLSEPLTQIPYDKDDLLPTDNNLLRSSHAFVQKVQRRLARLVGAQTTEQNTLHSDYERWLRTDLRAWGESILFDQRFLERGLFNPEGIRWLWERHMSGKELWTIGKLAPIMSYELMLREFVD</sequence>
<dbReference type="Gene3D" id="3.40.50.620">
    <property type="entry name" value="HUPs"/>
    <property type="match status" value="1"/>
</dbReference>
<name>A0A7C1FHF4_9CHLR</name>
<dbReference type="InterPro" id="IPR029055">
    <property type="entry name" value="Ntn_hydrolases_N"/>
</dbReference>
<evidence type="ECO:0000256" key="1">
    <source>
        <dbReference type="ARBA" id="ARBA00005187"/>
    </source>
</evidence>
<dbReference type="InterPro" id="IPR017932">
    <property type="entry name" value="GATase_2_dom"/>
</dbReference>
<dbReference type="AlphaFoldDB" id="A0A7C1FHF4"/>
<dbReference type="PIRSF" id="PIRSF001589">
    <property type="entry name" value="Asn_synthetase_glu-h"/>
    <property type="match status" value="1"/>
</dbReference>
<evidence type="ECO:0000256" key="6">
    <source>
        <dbReference type="ARBA" id="ARBA00022888"/>
    </source>
</evidence>
<protein>
    <recommendedName>
        <fullName evidence="3">asparagine synthase (glutamine-hydrolyzing)</fullName>
        <ecNumber evidence="3">6.3.5.4</ecNumber>
    </recommendedName>
</protein>
<dbReference type="SUPFAM" id="SSF56235">
    <property type="entry name" value="N-terminal nucleophile aminohydrolases (Ntn hydrolases)"/>
    <property type="match status" value="1"/>
</dbReference>
<keyword evidence="6" id="KW-0028">Amino-acid biosynthesis</keyword>
<dbReference type="InterPro" id="IPR051786">
    <property type="entry name" value="ASN_synthetase/amidase"/>
</dbReference>
<evidence type="ECO:0000256" key="4">
    <source>
        <dbReference type="ARBA" id="ARBA00022741"/>
    </source>
</evidence>
<dbReference type="EC" id="6.3.5.4" evidence="3"/>
<dbReference type="InterPro" id="IPR001962">
    <property type="entry name" value="Asn_synthase"/>
</dbReference>
<dbReference type="GO" id="GO:0006529">
    <property type="term" value="P:asparagine biosynthetic process"/>
    <property type="evidence" value="ECO:0007669"/>
    <property type="project" value="UniProtKB-KW"/>
</dbReference>
<comment type="catalytic activity">
    <reaction evidence="7">
        <text>L-aspartate + L-glutamine + ATP + H2O = L-asparagine + L-glutamate + AMP + diphosphate + H(+)</text>
        <dbReference type="Rhea" id="RHEA:12228"/>
        <dbReference type="ChEBI" id="CHEBI:15377"/>
        <dbReference type="ChEBI" id="CHEBI:15378"/>
        <dbReference type="ChEBI" id="CHEBI:29985"/>
        <dbReference type="ChEBI" id="CHEBI:29991"/>
        <dbReference type="ChEBI" id="CHEBI:30616"/>
        <dbReference type="ChEBI" id="CHEBI:33019"/>
        <dbReference type="ChEBI" id="CHEBI:58048"/>
        <dbReference type="ChEBI" id="CHEBI:58359"/>
        <dbReference type="ChEBI" id="CHEBI:456215"/>
        <dbReference type="EC" id="6.3.5.4"/>
    </reaction>
</comment>
<evidence type="ECO:0000256" key="8">
    <source>
        <dbReference type="PIRSR" id="PIRSR001589-2"/>
    </source>
</evidence>
<feature type="domain" description="Glutamine amidotransferase type-2" evidence="10">
    <location>
        <begin position="54"/>
        <end position="163"/>
    </location>
</feature>
<dbReference type="GO" id="GO:0005524">
    <property type="term" value="F:ATP binding"/>
    <property type="evidence" value="ECO:0007669"/>
    <property type="project" value="UniProtKB-KW"/>
</dbReference>
<evidence type="ECO:0000256" key="7">
    <source>
        <dbReference type="ARBA" id="ARBA00048741"/>
    </source>
</evidence>
<gene>
    <name evidence="11" type="ORF">ENQ20_16530</name>
</gene>
<dbReference type="Pfam" id="PF13537">
    <property type="entry name" value="GATase_7"/>
    <property type="match status" value="1"/>
</dbReference>
<dbReference type="GO" id="GO:0005829">
    <property type="term" value="C:cytosol"/>
    <property type="evidence" value="ECO:0007669"/>
    <property type="project" value="TreeGrafter"/>
</dbReference>
<evidence type="ECO:0000256" key="5">
    <source>
        <dbReference type="ARBA" id="ARBA00022840"/>
    </source>
</evidence>
<dbReference type="PANTHER" id="PTHR43284:SF1">
    <property type="entry name" value="ASPARAGINE SYNTHETASE"/>
    <property type="match status" value="1"/>
</dbReference>
<dbReference type="EMBL" id="DSMG01000171">
    <property type="protein sequence ID" value="HDX33072.1"/>
    <property type="molecule type" value="Genomic_DNA"/>
</dbReference>
<dbReference type="PANTHER" id="PTHR43284">
    <property type="entry name" value="ASPARAGINE SYNTHETASE (GLUTAMINE-HYDROLYZING)"/>
    <property type="match status" value="1"/>
</dbReference>
<dbReference type="Gene3D" id="3.60.20.10">
    <property type="entry name" value="Glutamine Phosphoribosylpyrophosphate, subunit 1, domain 1"/>
    <property type="match status" value="1"/>
</dbReference>
<organism evidence="11">
    <name type="scientific">Caldilinea aerophila</name>
    <dbReference type="NCBI Taxonomy" id="133453"/>
    <lineage>
        <taxon>Bacteria</taxon>
        <taxon>Bacillati</taxon>
        <taxon>Chloroflexota</taxon>
        <taxon>Caldilineae</taxon>
        <taxon>Caldilineales</taxon>
        <taxon>Caldilineaceae</taxon>
        <taxon>Caldilinea</taxon>
    </lineage>
</organism>
<reference evidence="11" key="1">
    <citation type="journal article" date="2020" name="mSystems">
        <title>Genome- and Community-Level Interaction Insights into Carbon Utilization and Element Cycling Functions of Hydrothermarchaeota in Hydrothermal Sediment.</title>
        <authorList>
            <person name="Zhou Z."/>
            <person name="Liu Y."/>
            <person name="Xu W."/>
            <person name="Pan J."/>
            <person name="Luo Z.H."/>
            <person name="Li M."/>
        </authorList>
    </citation>
    <scope>NUCLEOTIDE SEQUENCE [LARGE SCALE GENOMIC DNA]</scope>
    <source>
        <strain evidence="11">SpSt-289</strain>
    </source>
</reference>
<feature type="binding site" evidence="8">
    <location>
        <position position="97"/>
    </location>
    <ligand>
        <name>L-glutamine</name>
        <dbReference type="ChEBI" id="CHEBI:58359"/>
    </ligand>
</feature>
<dbReference type="SUPFAM" id="SSF52402">
    <property type="entry name" value="Adenine nucleotide alpha hydrolases-like"/>
    <property type="match status" value="1"/>
</dbReference>
<evidence type="ECO:0000259" key="9">
    <source>
        <dbReference type="Pfam" id="PF00733"/>
    </source>
</evidence>
<keyword evidence="5 8" id="KW-0067">ATP-binding</keyword>
<comment type="similarity">
    <text evidence="2">Belongs to the asparagine synthetase family.</text>
</comment>
<comment type="pathway">
    <text evidence="1">Amino-acid biosynthesis; L-asparagine biosynthesis; L-asparagine from L-aspartate (L-Gln route): step 1/1.</text>
</comment>
<evidence type="ECO:0000256" key="2">
    <source>
        <dbReference type="ARBA" id="ARBA00005752"/>
    </source>
</evidence>
<dbReference type="Pfam" id="PF00733">
    <property type="entry name" value="Asn_synthase"/>
    <property type="match status" value="1"/>
</dbReference>
<dbReference type="InterPro" id="IPR014729">
    <property type="entry name" value="Rossmann-like_a/b/a_fold"/>
</dbReference>
<evidence type="ECO:0000313" key="11">
    <source>
        <dbReference type="EMBL" id="HDX33072.1"/>
    </source>
</evidence>
<feature type="domain" description="Asparagine synthetase" evidence="9">
    <location>
        <begin position="243"/>
        <end position="506"/>
    </location>
</feature>